<organism evidence="1 2">
    <name type="scientific">Salininema proteolyticum</name>
    <dbReference type="NCBI Taxonomy" id="1607685"/>
    <lineage>
        <taxon>Bacteria</taxon>
        <taxon>Bacillati</taxon>
        <taxon>Actinomycetota</taxon>
        <taxon>Actinomycetes</taxon>
        <taxon>Glycomycetales</taxon>
        <taxon>Glycomycetaceae</taxon>
        <taxon>Salininema</taxon>
    </lineage>
</organism>
<protein>
    <submittedName>
        <fullName evidence="1">Uncharacterized protein</fullName>
    </submittedName>
</protein>
<keyword evidence="2" id="KW-1185">Reference proteome</keyword>
<accession>A0ABV8TTI6</accession>
<dbReference type="EMBL" id="JBHSDK010000002">
    <property type="protein sequence ID" value="MFC4333892.1"/>
    <property type="molecule type" value="Genomic_DNA"/>
</dbReference>
<proteinExistence type="predicted"/>
<reference evidence="2" key="1">
    <citation type="journal article" date="2019" name="Int. J. Syst. Evol. Microbiol.">
        <title>The Global Catalogue of Microorganisms (GCM) 10K type strain sequencing project: providing services to taxonomists for standard genome sequencing and annotation.</title>
        <authorList>
            <consortium name="The Broad Institute Genomics Platform"/>
            <consortium name="The Broad Institute Genome Sequencing Center for Infectious Disease"/>
            <person name="Wu L."/>
            <person name="Ma J."/>
        </authorList>
    </citation>
    <scope>NUCLEOTIDE SEQUENCE [LARGE SCALE GENOMIC DNA]</scope>
    <source>
        <strain evidence="2">IBRC-M 10908</strain>
    </source>
</reference>
<name>A0ABV8TTI6_9ACTN</name>
<dbReference type="Proteomes" id="UP001595823">
    <property type="component" value="Unassembled WGS sequence"/>
</dbReference>
<comment type="caution">
    <text evidence="1">The sequence shown here is derived from an EMBL/GenBank/DDBJ whole genome shotgun (WGS) entry which is preliminary data.</text>
</comment>
<evidence type="ECO:0000313" key="1">
    <source>
        <dbReference type="EMBL" id="MFC4333892.1"/>
    </source>
</evidence>
<dbReference type="RefSeq" id="WP_380617631.1">
    <property type="nucleotide sequence ID" value="NZ_JBHSDK010000002.1"/>
</dbReference>
<evidence type="ECO:0000313" key="2">
    <source>
        <dbReference type="Proteomes" id="UP001595823"/>
    </source>
</evidence>
<gene>
    <name evidence="1" type="ORF">ACFPET_01615</name>
</gene>
<sequence length="109" mass="11637">MTAYQDHTMELTVLPEAEANRIAHLAALVGGLQRTISAPIEDESEADRSTRVHRARRIAEELRATADAVLDDLAPQAARAEADQGDALAHLFDTIAPHGAGTAEGARDE</sequence>